<dbReference type="GO" id="GO:0016020">
    <property type="term" value="C:membrane"/>
    <property type="evidence" value="ECO:0007669"/>
    <property type="project" value="TreeGrafter"/>
</dbReference>
<dbReference type="PANTHER" id="PTHR43798">
    <property type="entry name" value="MONOACYLGLYCEROL LIPASE"/>
    <property type="match status" value="1"/>
</dbReference>
<keyword evidence="3" id="KW-1185">Reference proteome</keyword>
<dbReference type="GO" id="GO:0017000">
    <property type="term" value="P:antibiotic biosynthetic process"/>
    <property type="evidence" value="ECO:0007669"/>
    <property type="project" value="UniProtKB-ARBA"/>
</dbReference>
<dbReference type="Pfam" id="PF00561">
    <property type="entry name" value="Abhydrolase_1"/>
    <property type="match status" value="1"/>
</dbReference>
<protein>
    <submittedName>
        <fullName evidence="2">Proline iminopeptidase</fullName>
    </submittedName>
</protein>
<reference evidence="2" key="2">
    <citation type="journal article" date="2023" name="IMA Fungus">
        <title>Comparative genomic study of the Penicillium genus elucidates a diverse pangenome and 15 lateral gene transfer events.</title>
        <authorList>
            <person name="Petersen C."/>
            <person name="Sorensen T."/>
            <person name="Nielsen M.R."/>
            <person name="Sondergaard T.E."/>
            <person name="Sorensen J.L."/>
            <person name="Fitzpatrick D.A."/>
            <person name="Frisvad J.C."/>
            <person name="Nielsen K.L."/>
        </authorList>
    </citation>
    <scope>NUCLEOTIDE SEQUENCE</scope>
    <source>
        <strain evidence="2">IBT 16125</strain>
    </source>
</reference>
<dbReference type="Gene3D" id="3.40.50.1820">
    <property type="entry name" value="alpha/beta hydrolase"/>
    <property type="match status" value="1"/>
</dbReference>
<name>A0AAD6BS17_9EURO</name>
<dbReference type="EMBL" id="JAPVEA010000009">
    <property type="protein sequence ID" value="KAJ5432154.1"/>
    <property type="molecule type" value="Genomic_DNA"/>
</dbReference>
<dbReference type="Proteomes" id="UP001213681">
    <property type="component" value="Unassembled WGS sequence"/>
</dbReference>
<sequence length="326" mass="36848">MSNNSFDPGIHRFMSPDTGLVLEYIVRRPAGVSTDEARRNFILAQCPGWGLGSGYLQRGLSDLWAPSPDGNSTTEPTVYTVIFLHPRGTGGSSQPLWTRKMSTMPDMSFDIEDLRKHLGVERFPVILGHSNGGAIALGYAELFPDRVQKLILIDHQIIGMQDRKTDKLLATKDNPAYRGAWDNLVNRRADTDDELTASVNSIWPLYFHDPAKYTDELLHAIGDQKMSVWTYRWQAHCDRNLANPTQMADGLKYVRAKTLVIFGQEDLIIGLKIAVRTMEISGAEMITYKECGHFPWIEQKEFTLRDIRRFIEGSKSRAQKDSSTLN</sequence>
<accession>A0AAD6BS17</accession>
<organism evidence="2 3">
    <name type="scientific">Penicillium daleae</name>
    <dbReference type="NCBI Taxonomy" id="63821"/>
    <lineage>
        <taxon>Eukaryota</taxon>
        <taxon>Fungi</taxon>
        <taxon>Dikarya</taxon>
        <taxon>Ascomycota</taxon>
        <taxon>Pezizomycotina</taxon>
        <taxon>Eurotiomycetes</taxon>
        <taxon>Eurotiomycetidae</taxon>
        <taxon>Eurotiales</taxon>
        <taxon>Aspergillaceae</taxon>
        <taxon>Penicillium</taxon>
    </lineage>
</organism>
<dbReference type="GeneID" id="81604935"/>
<dbReference type="GO" id="GO:0072330">
    <property type="term" value="P:monocarboxylic acid biosynthetic process"/>
    <property type="evidence" value="ECO:0007669"/>
    <property type="project" value="UniProtKB-ARBA"/>
</dbReference>
<gene>
    <name evidence="2" type="ORF">N7458_011310</name>
</gene>
<dbReference type="PANTHER" id="PTHR43798:SF33">
    <property type="entry name" value="HYDROLASE, PUTATIVE (AFU_ORTHOLOGUE AFUA_2G14860)-RELATED"/>
    <property type="match status" value="1"/>
</dbReference>
<dbReference type="RefSeq" id="XP_056759446.1">
    <property type="nucleotide sequence ID" value="XM_056914692.1"/>
</dbReference>
<evidence type="ECO:0000313" key="3">
    <source>
        <dbReference type="Proteomes" id="UP001213681"/>
    </source>
</evidence>
<dbReference type="InterPro" id="IPR000073">
    <property type="entry name" value="AB_hydrolase_1"/>
</dbReference>
<evidence type="ECO:0000259" key="1">
    <source>
        <dbReference type="Pfam" id="PF00561"/>
    </source>
</evidence>
<dbReference type="AlphaFoldDB" id="A0AAD6BS17"/>
<dbReference type="SUPFAM" id="SSF53474">
    <property type="entry name" value="alpha/beta-Hydrolases"/>
    <property type="match status" value="1"/>
</dbReference>
<comment type="caution">
    <text evidence="2">The sequence shown here is derived from an EMBL/GenBank/DDBJ whole genome shotgun (WGS) entry which is preliminary data.</text>
</comment>
<evidence type="ECO:0000313" key="2">
    <source>
        <dbReference type="EMBL" id="KAJ5432154.1"/>
    </source>
</evidence>
<proteinExistence type="predicted"/>
<dbReference type="InterPro" id="IPR029058">
    <property type="entry name" value="AB_hydrolase_fold"/>
</dbReference>
<reference evidence="2" key="1">
    <citation type="submission" date="2022-12" db="EMBL/GenBank/DDBJ databases">
        <authorList>
            <person name="Petersen C."/>
        </authorList>
    </citation>
    <scope>NUCLEOTIDE SEQUENCE</scope>
    <source>
        <strain evidence="2">IBT 16125</strain>
    </source>
</reference>
<dbReference type="InterPro" id="IPR050266">
    <property type="entry name" value="AB_hydrolase_sf"/>
</dbReference>
<feature type="domain" description="AB hydrolase-1" evidence="1">
    <location>
        <begin position="47"/>
        <end position="298"/>
    </location>
</feature>